<gene>
    <name evidence="2" type="ORF">FMUND_12397</name>
</gene>
<sequence length="328" mass="37646">MSNGERSRSVDGDDYAECPFMISYPTDPSAAARKRKGDSHDDKRFKLATYPFSQTGRPVTNNPMNIYYAVEPRKQWLDLKKFKSFLLNRVDYYVGHFVKVANKATVEQQKSRSNQETNYTKPGDYWVAYILEIRASDKHHIYILVYWMYWPDDLPSGARIDRKYVQGRQPYHGANELIATNHMEVINVASITEPVVVEQLIESNDEEPGANIDVREVQHLIDIGLKETRADGHTHVDVREPLLKSETSTPMLTSFKSKNPRIVHDIKKKGHKKKVAGRKPYVGLFEADLKTQCSPPVWEIRDLRRNGGANHDTWTEEVHCLLCGGLVM</sequence>
<dbReference type="PANTHER" id="PTHR46364">
    <property type="entry name" value="OS08G0421900 PROTEIN"/>
    <property type="match status" value="1"/>
</dbReference>
<dbReference type="Proteomes" id="UP000544331">
    <property type="component" value="Unassembled WGS sequence"/>
</dbReference>
<feature type="domain" description="BAH" evidence="1">
    <location>
        <begin position="90"/>
        <end position="229"/>
    </location>
</feature>
<reference evidence="2 3" key="1">
    <citation type="submission" date="2020-05" db="EMBL/GenBank/DDBJ databases">
        <title>Identification and distribution of gene clusters putatively required for synthesis of sphingolipid metabolism inhibitors in phylogenetically diverse species of the filamentous fungus Fusarium.</title>
        <authorList>
            <person name="Kim H.-S."/>
            <person name="Busman M."/>
            <person name="Brown D.W."/>
            <person name="Divon H."/>
            <person name="Uhlig S."/>
            <person name="Proctor R.H."/>
        </authorList>
    </citation>
    <scope>NUCLEOTIDE SEQUENCE [LARGE SCALE GENOMIC DNA]</scope>
    <source>
        <strain evidence="2 3">NRRL 66235</strain>
    </source>
</reference>
<dbReference type="OrthoDB" id="5079729at2759"/>
<evidence type="ECO:0000313" key="2">
    <source>
        <dbReference type="EMBL" id="KAF5704669.1"/>
    </source>
</evidence>
<dbReference type="CDD" id="cd04370">
    <property type="entry name" value="BAH"/>
    <property type="match status" value="1"/>
</dbReference>
<keyword evidence="3" id="KW-1185">Reference proteome</keyword>
<evidence type="ECO:0000259" key="1">
    <source>
        <dbReference type="SMART" id="SM00439"/>
    </source>
</evidence>
<comment type="caution">
    <text evidence="2">The sequence shown here is derived from an EMBL/GenBank/DDBJ whole genome shotgun (WGS) entry which is preliminary data.</text>
</comment>
<evidence type="ECO:0000313" key="3">
    <source>
        <dbReference type="Proteomes" id="UP000544331"/>
    </source>
</evidence>
<dbReference type="GO" id="GO:0003682">
    <property type="term" value="F:chromatin binding"/>
    <property type="evidence" value="ECO:0007669"/>
    <property type="project" value="InterPro"/>
</dbReference>
<protein>
    <recommendedName>
        <fullName evidence="1">BAH domain-containing protein</fullName>
    </recommendedName>
</protein>
<dbReference type="InterPro" id="IPR043151">
    <property type="entry name" value="BAH_sf"/>
</dbReference>
<organism evidence="2 3">
    <name type="scientific">Fusarium mundagurra</name>
    <dbReference type="NCBI Taxonomy" id="1567541"/>
    <lineage>
        <taxon>Eukaryota</taxon>
        <taxon>Fungi</taxon>
        <taxon>Dikarya</taxon>
        <taxon>Ascomycota</taxon>
        <taxon>Pezizomycotina</taxon>
        <taxon>Sordariomycetes</taxon>
        <taxon>Hypocreomycetidae</taxon>
        <taxon>Hypocreales</taxon>
        <taxon>Nectriaceae</taxon>
        <taxon>Fusarium</taxon>
        <taxon>Fusarium fujikuroi species complex</taxon>
    </lineage>
</organism>
<accession>A0A8H6D5T4</accession>
<dbReference type="InterPro" id="IPR001025">
    <property type="entry name" value="BAH_dom"/>
</dbReference>
<dbReference type="SMART" id="SM00439">
    <property type="entry name" value="BAH"/>
    <property type="match status" value="1"/>
</dbReference>
<dbReference type="AlphaFoldDB" id="A0A8H6D5T4"/>
<dbReference type="Pfam" id="PF01426">
    <property type="entry name" value="BAH"/>
    <property type="match status" value="1"/>
</dbReference>
<dbReference type="EMBL" id="JAAOAN010000509">
    <property type="protein sequence ID" value="KAF5704669.1"/>
    <property type="molecule type" value="Genomic_DNA"/>
</dbReference>
<name>A0A8H6D5T4_9HYPO</name>
<proteinExistence type="predicted"/>
<dbReference type="Gene3D" id="2.30.30.490">
    <property type="match status" value="1"/>
</dbReference>